<evidence type="ECO:0000256" key="5">
    <source>
        <dbReference type="PROSITE-ProRule" id="PRU10141"/>
    </source>
</evidence>
<dbReference type="FunFam" id="3.30.200.20:FF:000465">
    <property type="entry name" value="Cysteine-rich receptor-like protein kinase 6"/>
    <property type="match status" value="1"/>
</dbReference>
<proteinExistence type="predicted"/>
<dbReference type="PROSITE" id="PS00108">
    <property type="entry name" value="PROTEIN_KINASE_ST"/>
    <property type="match status" value="1"/>
</dbReference>
<dbReference type="AlphaFoldDB" id="A0A0A9FEQ7"/>
<keyword evidence="1" id="KW-0808">Transferase</keyword>
<evidence type="ECO:0000259" key="7">
    <source>
        <dbReference type="PROSITE" id="PS50011"/>
    </source>
</evidence>
<dbReference type="PANTHER" id="PTHR45707">
    <property type="entry name" value="C2 CALCIUM/LIPID-BINDING PLANT PHOSPHORIBOSYLTRANSFERASE FAMILY PROTEIN"/>
    <property type="match status" value="1"/>
</dbReference>
<reference evidence="8" key="2">
    <citation type="journal article" date="2015" name="Data Brief">
        <title>Shoot transcriptome of the giant reed, Arundo donax.</title>
        <authorList>
            <person name="Barrero R.A."/>
            <person name="Guerrero F.D."/>
            <person name="Moolhuijzen P."/>
            <person name="Goolsby J.A."/>
            <person name="Tidwell J."/>
            <person name="Bellgard S.E."/>
            <person name="Bellgard M.I."/>
        </authorList>
    </citation>
    <scope>NUCLEOTIDE SEQUENCE</scope>
    <source>
        <tissue evidence="8">Shoot tissue taken approximately 20 cm above the soil surface</tissue>
    </source>
</reference>
<dbReference type="InterPro" id="IPR000719">
    <property type="entry name" value="Prot_kinase_dom"/>
</dbReference>
<dbReference type="Gene3D" id="1.10.510.10">
    <property type="entry name" value="Transferase(Phosphotransferase) domain 1"/>
    <property type="match status" value="1"/>
</dbReference>
<feature type="region of interest" description="Disordered" evidence="6">
    <location>
        <begin position="671"/>
        <end position="753"/>
    </location>
</feature>
<evidence type="ECO:0000313" key="8">
    <source>
        <dbReference type="EMBL" id="JAE06743.1"/>
    </source>
</evidence>
<dbReference type="GO" id="GO:0004672">
    <property type="term" value="F:protein kinase activity"/>
    <property type="evidence" value="ECO:0007669"/>
    <property type="project" value="InterPro"/>
</dbReference>
<keyword evidence="3" id="KW-0418">Kinase</keyword>
<accession>A0A0A9FEQ7</accession>
<dbReference type="PANTHER" id="PTHR45707:SF76">
    <property type="entry name" value="PROTEIN KINASE DOMAIN-CONTAINING PROTEIN"/>
    <property type="match status" value="1"/>
</dbReference>
<feature type="compositionally biased region" description="Low complexity" evidence="6">
    <location>
        <begin position="619"/>
        <end position="644"/>
    </location>
</feature>
<dbReference type="SMART" id="SM00220">
    <property type="entry name" value="S_TKc"/>
    <property type="match status" value="1"/>
</dbReference>
<dbReference type="Pfam" id="PF00069">
    <property type="entry name" value="Pkinase"/>
    <property type="match status" value="1"/>
</dbReference>
<evidence type="ECO:0000256" key="4">
    <source>
        <dbReference type="ARBA" id="ARBA00022840"/>
    </source>
</evidence>
<feature type="domain" description="Protein kinase" evidence="7">
    <location>
        <begin position="28"/>
        <end position="318"/>
    </location>
</feature>
<protein>
    <recommendedName>
        <fullName evidence="7">Protein kinase domain-containing protein</fullName>
    </recommendedName>
</protein>
<feature type="compositionally biased region" description="Basic residues" evidence="6">
    <location>
        <begin position="744"/>
        <end position="753"/>
    </location>
</feature>
<dbReference type="PROSITE" id="PS00107">
    <property type="entry name" value="PROTEIN_KINASE_ATP"/>
    <property type="match status" value="1"/>
</dbReference>
<evidence type="ECO:0000256" key="1">
    <source>
        <dbReference type="ARBA" id="ARBA00022679"/>
    </source>
</evidence>
<dbReference type="InterPro" id="IPR017441">
    <property type="entry name" value="Protein_kinase_ATP_BS"/>
</dbReference>
<reference evidence="8" key="1">
    <citation type="submission" date="2014-09" db="EMBL/GenBank/DDBJ databases">
        <authorList>
            <person name="Magalhaes I.L.F."/>
            <person name="Oliveira U."/>
            <person name="Santos F.R."/>
            <person name="Vidigal T.H.D.A."/>
            <person name="Brescovit A.D."/>
            <person name="Santos A.J."/>
        </authorList>
    </citation>
    <scope>NUCLEOTIDE SEQUENCE</scope>
    <source>
        <tissue evidence="8">Shoot tissue taken approximately 20 cm above the soil surface</tissue>
    </source>
</reference>
<dbReference type="FunFam" id="1.10.510.10:FF:000870">
    <property type="entry name" value="OSJNBa0016N04.16-like protein"/>
    <property type="match status" value="1"/>
</dbReference>
<sequence length="753" mass="85907">MENTSGRISDGPWKRLPFKLIQRITNCFSEERKLGCGTFGQVYKGVLDDGKEIAVKKLRFMPGINDRQFQNEIENLKRLKHKNIVRLLGFCDESEETVALHEGKLVRCEEIHRALCLEYMPNGSLGKLLSGEYLGKNWPIRYSVIKGICEGLKYLHEGLEKPIYHFDLKPDNILLDEEMVPKIADFGLSRLIGEENTKKTVTPLGTHGYWPPEFINSGIISKEYDIFSLGVIITKIIVGNVGYSSIADMEAPEFIDHVYEGWRKSLHEKPKYASLDADCKQVRGCIEIAVNCMDKDRRKRPKIKDIVSKLDNIEHKENNSALQTKKEPNFQQNQLMGPQDYAMEIQQYQRLPVQSNDLLDKKQTQQMSNQQSLSLHHSQQMHCHSIMPSLQQQQLLGTVPRVSNIQQMYMQQQTNAEVQQPPYDQQQWMVLMQSQSQQNQLQTSQQVIMSQLQAQPIQLAQLFYMLQHPFMQQKILSFASTLIEQINVGPQMQYTGLQEVPSSTPIVVATQTGHSCAHDFREELYKMIKSLKDQYFAELNDLHSKISMKLEYVDAHMPCQKPTDNYEKMKYFKIMLERLLHFLQINKANIEHALRKKLPFYERQIIAILNSQRRKPVQTQGQQQFLQSAGQAPSSNISQQQQSSKGLQEQDIHTNLMPQASFPGMITDVQSHSAAGVQHVPAPKSRDFGVPTEQRNVADSPQAGSNMEAAQGSNCNSAQHNSMSGPLQQVATNAQHQSGNVIRCSKKRRLGST</sequence>
<dbReference type="InterPro" id="IPR011009">
    <property type="entry name" value="Kinase-like_dom_sf"/>
</dbReference>
<dbReference type="Gene3D" id="3.30.200.20">
    <property type="entry name" value="Phosphorylase Kinase, domain 1"/>
    <property type="match status" value="1"/>
</dbReference>
<dbReference type="PROSITE" id="PS50011">
    <property type="entry name" value="PROTEIN_KINASE_DOM"/>
    <property type="match status" value="1"/>
</dbReference>
<dbReference type="InterPro" id="IPR008271">
    <property type="entry name" value="Ser/Thr_kinase_AS"/>
</dbReference>
<dbReference type="GO" id="GO:0005524">
    <property type="term" value="F:ATP binding"/>
    <property type="evidence" value="ECO:0007669"/>
    <property type="project" value="UniProtKB-UniRule"/>
</dbReference>
<keyword evidence="4 5" id="KW-0067">ATP-binding</keyword>
<dbReference type="SUPFAM" id="SSF56112">
    <property type="entry name" value="Protein kinase-like (PK-like)"/>
    <property type="match status" value="1"/>
</dbReference>
<evidence type="ECO:0000256" key="6">
    <source>
        <dbReference type="SAM" id="MobiDB-lite"/>
    </source>
</evidence>
<dbReference type="EMBL" id="GBRH01191153">
    <property type="protein sequence ID" value="JAE06743.1"/>
    <property type="molecule type" value="Transcribed_RNA"/>
</dbReference>
<feature type="binding site" evidence="5">
    <location>
        <position position="57"/>
    </location>
    <ligand>
        <name>ATP</name>
        <dbReference type="ChEBI" id="CHEBI:30616"/>
    </ligand>
</feature>
<feature type="compositionally biased region" description="Polar residues" evidence="6">
    <location>
        <begin position="711"/>
        <end position="740"/>
    </location>
</feature>
<feature type="compositionally biased region" description="Polar residues" evidence="6">
    <location>
        <begin position="693"/>
        <end position="705"/>
    </location>
</feature>
<name>A0A0A9FEQ7_ARUDO</name>
<feature type="region of interest" description="Disordered" evidence="6">
    <location>
        <begin position="619"/>
        <end position="649"/>
    </location>
</feature>
<evidence type="ECO:0000256" key="3">
    <source>
        <dbReference type="ARBA" id="ARBA00022777"/>
    </source>
</evidence>
<organism evidence="8">
    <name type="scientific">Arundo donax</name>
    <name type="common">Giant reed</name>
    <name type="synonym">Donax arundinaceus</name>
    <dbReference type="NCBI Taxonomy" id="35708"/>
    <lineage>
        <taxon>Eukaryota</taxon>
        <taxon>Viridiplantae</taxon>
        <taxon>Streptophyta</taxon>
        <taxon>Embryophyta</taxon>
        <taxon>Tracheophyta</taxon>
        <taxon>Spermatophyta</taxon>
        <taxon>Magnoliopsida</taxon>
        <taxon>Liliopsida</taxon>
        <taxon>Poales</taxon>
        <taxon>Poaceae</taxon>
        <taxon>PACMAD clade</taxon>
        <taxon>Arundinoideae</taxon>
        <taxon>Arundineae</taxon>
        <taxon>Arundo</taxon>
    </lineage>
</organism>
<evidence type="ECO:0000256" key="2">
    <source>
        <dbReference type="ARBA" id="ARBA00022741"/>
    </source>
</evidence>
<keyword evidence="2 5" id="KW-0547">Nucleotide-binding</keyword>